<feature type="transmembrane region" description="Helical" evidence="1">
    <location>
        <begin position="6"/>
        <end position="24"/>
    </location>
</feature>
<gene>
    <name evidence="3" type="ORF">EZ437_14475</name>
</gene>
<reference evidence="3 4" key="1">
    <citation type="submission" date="2019-02" db="EMBL/GenBank/DDBJ databases">
        <title>Pedobacter sp. RP-1-14 sp. nov., isolated from Arctic soil.</title>
        <authorList>
            <person name="Dahal R.H."/>
        </authorList>
    </citation>
    <scope>NUCLEOTIDE SEQUENCE [LARGE SCALE GENOMIC DNA]</scope>
    <source>
        <strain evidence="3 4">RP-1-14</strain>
    </source>
</reference>
<dbReference type="OrthoDB" id="649093at2"/>
<dbReference type="InterPro" id="IPR008756">
    <property type="entry name" value="Peptidase_M56"/>
</dbReference>
<keyword evidence="1" id="KW-1133">Transmembrane helix</keyword>
<evidence type="ECO:0000259" key="2">
    <source>
        <dbReference type="Pfam" id="PF05569"/>
    </source>
</evidence>
<accession>A0A4V2ML17</accession>
<feature type="transmembrane region" description="Helical" evidence="1">
    <location>
        <begin position="36"/>
        <end position="55"/>
    </location>
</feature>
<proteinExistence type="predicted"/>
<dbReference type="Pfam" id="PF05569">
    <property type="entry name" value="Peptidase_M56"/>
    <property type="match status" value="1"/>
</dbReference>
<feature type="transmembrane region" description="Helical" evidence="1">
    <location>
        <begin position="259"/>
        <end position="279"/>
    </location>
</feature>
<dbReference type="Proteomes" id="UP000293347">
    <property type="component" value="Unassembled WGS sequence"/>
</dbReference>
<keyword evidence="1" id="KW-0812">Transmembrane</keyword>
<dbReference type="InterPro" id="IPR052173">
    <property type="entry name" value="Beta-lactam_resp_regulator"/>
</dbReference>
<name>A0A4V2ML17_9SPHI</name>
<dbReference type="EMBL" id="SJSL01000003">
    <property type="protein sequence ID" value="TCD00427.1"/>
    <property type="molecule type" value="Genomic_DNA"/>
</dbReference>
<comment type="caution">
    <text evidence="3">The sequence shown here is derived from an EMBL/GenBank/DDBJ whole genome shotgun (WGS) entry which is preliminary data.</text>
</comment>
<evidence type="ECO:0000256" key="1">
    <source>
        <dbReference type="SAM" id="Phobius"/>
    </source>
</evidence>
<keyword evidence="4" id="KW-1185">Reference proteome</keyword>
<feature type="transmembrane region" description="Helical" evidence="1">
    <location>
        <begin position="102"/>
        <end position="119"/>
    </location>
</feature>
<sequence>MNALIYILQVNLYLLLFYLFYVVLLRNETFFKTNRFYLVGSALLSLCIPLLKAKWVSALFITEKVQNFTQIVTYRAIEPTVTQMNIPSLTPPEQVMFSPMEWLWVIYLSVSLVLLLNFLRKLYIVRKLLTTKVSGQAFSFFGKISVDQDLEGKDTIISHELVHARQWHSADVVFFEILLALNWFNPVTYFYRKAIQNIHEFIADELAASTLEDRSAYALLLVSNVFNTQPQRLTNNFFNQSLLKRRLIMLHKTKSRQVAILKYGLSVPLFAGMLIFSSATGAEAKIITKITDKVVPIISDYAKADLNPIGDLKLKIKPTPALKVKKARKKSNISPVLELNSQHQDSPANLQRYTSNYEGDRDHNFKEGLLYISFEVDENKKTGNYKITKSGNFEWQDDFLSYLNKFNDTVSLTKGVYHFYKGFVYAGNEDKYLSDKELLTGKTKMIFGGYITQMPNFIARDETKEEAGKIVNYLAETPITDPVILIDGKEASYKKTPMGFKLDEAIYPRGLKLIRVFKGDRAVAQHNESARNGLIVIVTKDTM</sequence>
<organism evidence="3 4">
    <name type="scientific">Pedobacter psychroterrae</name>
    <dbReference type="NCBI Taxonomy" id="2530453"/>
    <lineage>
        <taxon>Bacteria</taxon>
        <taxon>Pseudomonadati</taxon>
        <taxon>Bacteroidota</taxon>
        <taxon>Sphingobacteriia</taxon>
        <taxon>Sphingobacteriales</taxon>
        <taxon>Sphingobacteriaceae</taxon>
        <taxon>Pedobacter</taxon>
    </lineage>
</organism>
<dbReference type="RefSeq" id="WP_131596776.1">
    <property type="nucleotide sequence ID" value="NZ_SJSL01000003.1"/>
</dbReference>
<keyword evidence="1" id="KW-0472">Membrane</keyword>
<feature type="domain" description="Peptidase M56" evidence="2">
    <location>
        <begin position="152"/>
        <end position="250"/>
    </location>
</feature>
<dbReference type="AlphaFoldDB" id="A0A4V2ML17"/>
<dbReference type="PANTHER" id="PTHR34978:SF3">
    <property type="entry name" value="SLR0241 PROTEIN"/>
    <property type="match status" value="1"/>
</dbReference>
<evidence type="ECO:0000313" key="4">
    <source>
        <dbReference type="Proteomes" id="UP000293347"/>
    </source>
</evidence>
<dbReference type="PANTHER" id="PTHR34978">
    <property type="entry name" value="POSSIBLE SENSOR-TRANSDUCER PROTEIN BLAR"/>
    <property type="match status" value="1"/>
</dbReference>
<protein>
    <recommendedName>
        <fullName evidence="2">Peptidase M56 domain-containing protein</fullName>
    </recommendedName>
</protein>
<evidence type="ECO:0000313" key="3">
    <source>
        <dbReference type="EMBL" id="TCD00427.1"/>
    </source>
</evidence>